<comment type="caution">
    <text evidence="2">The sequence shown here is derived from an EMBL/GenBank/DDBJ whole genome shotgun (WGS) entry which is preliminary data.</text>
</comment>
<reference evidence="2" key="1">
    <citation type="journal article" date="2020" name="mSystems">
        <title>Genome- and Community-Level Interaction Insights into Carbon Utilization and Element Cycling Functions of Hydrothermarchaeota in Hydrothermal Sediment.</title>
        <authorList>
            <person name="Zhou Z."/>
            <person name="Liu Y."/>
            <person name="Xu W."/>
            <person name="Pan J."/>
            <person name="Luo Z.H."/>
            <person name="Li M."/>
        </authorList>
    </citation>
    <scope>NUCLEOTIDE SEQUENCE [LARGE SCALE GENOMIC DNA]</scope>
    <source>
        <strain evidence="2">SpSt-339</strain>
    </source>
</reference>
<dbReference type="InterPro" id="IPR008538">
    <property type="entry name" value="Uma2"/>
</dbReference>
<organism evidence="2">
    <name type="scientific">Schlesneria paludicola</name>
    <dbReference type="NCBI Taxonomy" id="360056"/>
    <lineage>
        <taxon>Bacteria</taxon>
        <taxon>Pseudomonadati</taxon>
        <taxon>Planctomycetota</taxon>
        <taxon>Planctomycetia</taxon>
        <taxon>Planctomycetales</taxon>
        <taxon>Planctomycetaceae</taxon>
        <taxon>Schlesneria</taxon>
    </lineage>
</organism>
<accession>A0A7C2JWG4</accession>
<keyword evidence="2" id="KW-0255">Endonuclease</keyword>
<dbReference type="AlphaFoldDB" id="A0A7C2JWG4"/>
<proteinExistence type="predicted"/>
<keyword evidence="2" id="KW-0378">Hydrolase</keyword>
<dbReference type="PANTHER" id="PTHR34107">
    <property type="entry name" value="SLL0198 PROTEIN-RELATED"/>
    <property type="match status" value="1"/>
</dbReference>
<dbReference type="GO" id="GO:0004519">
    <property type="term" value="F:endonuclease activity"/>
    <property type="evidence" value="ECO:0007669"/>
    <property type="project" value="UniProtKB-KW"/>
</dbReference>
<protein>
    <submittedName>
        <fullName evidence="2">Uma2 family endonuclease</fullName>
    </submittedName>
</protein>
<evidence type="ECO:0000313" key="2">
    <source>
        <dbReference type="EMBL" id="HEN14006.1"/>
    </source>
</evidence>
<dbReference type="PANTHER" id="PTHR34107:SF4">
    <property type="entry name" value="SLL1222 PROTEIN"/>
    <property type="match status" value="1"/>
</dbReference>
<keyword evidence="2" id="KW-0540">Nuclease</keyword>
<dbReference type="Pfam" id="PF05685">
    <property type="entry name" value="Uma2"/>
    <property type="match status" value="1"/>
</dbReference>
<dbReference type="SUPFAM" id="SSF52980">
    <property type="entry name" value="Restriction endonuclease-like"/>
    <property type="match status" value="1"/>
</dbReference>
<dbReference type="CDD" id="cd06260">
    <property type="entry name" value="DUF820-like"/>
    <property type="match status" value="1"/>
</dbReference>
<dbReference type="EMBL" id="DSOK01000025">
    <property type="protein sequence ID" value="HEN14006.1"/>
    <property type="molecule type" value="Genomic_DNA"/>
</dbReference>
<dbReference type="InterPro" id="IPR011335">
    <property type="entry name" value="Restrct_endonuc-II-like"/>
</dbReference>
<dbReference type="Gene3D" id="3.90.1570.10">
    <property type="entry name" value="tt1808, chain A"/>
    <property type="match status" value="1"/>
</dbReference>
<evidence type="ECO:0000259" key="1">
    <source>
        <dbReference type="Pfam" id="PF05685"/>
    </source>
</evidence>
<sequence>MRTHSRFHPASRRTSSADHLALQSDQAAGYDDLLRRWVAGEDSAMASVMLEDQVIVPAGIETLEQFRRWTRSRTFPKTGRIDFIAGCIEVDLSPEEFFSHGGPKEAIARTLGPIVYEQQLGYLRIDNIRVASPAADLSCEPDVVLLSDASLDSGRVRMIPARRGGSDSCLELEGGPDLVVEVISKSSVGKDTRRLPRAYFAAGVRELWLIDARGERLEFQILTRGKARFRRVLPDRSGTMASSVIPCRFRFVRERNTRGRWVYTLEHRPLT</sequence>
<name>A0A7C2JWG4_9PLAN</name>
<gene>
    <name evidence="2" type="ORF">ENQ76_00865</name>
</gene>
<dbReference type="InterPro" id="IPR012296">
    <property type="entry name" value="Nuclease_put_TT1808"/>
</dbReference>
<feature type="domain" description="Putative restriction endonuclease" evidence="1">
    <location>
        <begin position="63"/>
        <end position="245"/>
    </location>
</feature>